<dbReference type="PROSITE" id="PS51186">
    <property type="entry name" value="GNAT"/>
    <property type="match status" value="1"/>
</dbReference>
<dbReference type="InterPro" id="IPR051554">
    <property type="entry name" value="Acetyltransferase_Eis"/>
</dbReference>
<evidence type="ECO:0000256" key="4">
    <source>
        <dbReference type="HAMAP-Rule" id="MF_01812"/>
    </source>
</evidence>
<evidence type="ECO:0000256" key="2">
    <source>
        <dbReference type="ARBA" id="ARBA00022679"/>
    </source>
</evidence>
<dbReference type="Pfam" id="PF13527">
    <property type="entry name" value="Acetyltransf_9"/>
    <property type="match status" value="1"/>
</dbReference>
<dbReference type="AlphaFoldDB" id="A0A1H1RV98"/>
<evidence type="ECO:0000256" key="1">
    <source>
        <dbReference type="ARBA" id="ARBA00009213"/>
    </source>
</evidence>
<dbReference type="GO" id="GO:0034069">
    <property type="term" value="F:aminoglycoside N-acetyltransferase activity"/>
    <property type="evidence" value="ECO:0007669"/>
    <property type="project" value="TreeGrafter"/>
</dbReference>
<dbReference type="SUPFAM" id="SSF55718">
    <property type="entry name" value="SCP-like"/>
    <property type="match status" value="1"/>
</dbReference>
<feature type="domain" description="N-acetyltransferase" evidence="6">
    <location>
        <begin position="74"/>
        <end position="215"/>
    </location>
</feature>
<keyword evidence="3 4" id="KW-0012">Acyltransferase</keyword>
<dbReference type="Pfam" id="PF17668">
    <property type="entry name" value="Acetyltransf_17"/>
    <property type="match status" value="1"/>
</dbReference>
<feature type="active site" description="Proton donor" evidence="4">
    <location>
        <position position="186"/>
    </location>
</feature>
<proteinExistence type="inferred from homology"/>
<keyword evidence="2 4" id="KW-0808">Transferase</keyword>
<gene>
    <name evidence="7" type="ORF">SAMN04489752_1627</name>
</gene>
<feature type="binding site" evidence="4">
    <location>
        <begin position="181"/>
        <end position="182"/>
    </location>
    <ligand>
        <name>acetyl-CoA</name>
        <dbReference type="ChEBI" id="CHEBI:57288"/>
    </ligand>
</feature>
<reference evidence="8" key="1">
    <citation type="submission" date="2016-10" db="EMBL/GenBank/DDBJ databases">
        <authorList>
            <person name="Varghese N."/>
            <person name="Submissions S."/>
        </authorList>
    </citation>
    <scope>NUCLEOTIDE SEQUENCE [LARGE SCALE GENOMIC DNA]</scope>
    <source>
        <strain evidence="8">DSM 23676</strain>
    </source>
</reference>
<dbReference type="HAMAP" id="MF_01812">
    <property type="entry name" value="Eis"/>
    <property type="match status" value="1"/>
</dbReference>
<protein>
    <submittedName>
        <fullName evidence="7">Predicted acetyltransferase</fullName>
    </submittedName>
</protein>
<evidence type="ECO:0000313" key="7">
    <source>
        <dbReference type="EMBL" id="SDS39707.1"/>
    </source>
</evidence>
<evidence type="ECO:0000313" key="8">
    <source>
        <dbReference type="Proteomes" id="UP000199597"/>
    </source>
</evidence>
<sequence>MSGAPTHSPQRSPRLGDPKASDGDRSGESSAGGTDLDYCGCVTNYRFEDFEPTIDEATGEPDERTKAYFASTSVGFHDPRSTDKALVGRVKRAIADGRKLTAVYADQEFGHGLDSTIPVATFAWFEKLVNVGGGRLIPGHLITWITVRPTHRRRGLLRSLMTTDLAEAKASGYPFAALTATEGGIYSRFGFGVATWLRSIEVDTSPGFKMVREPDRRVEMCLPSELRELAPQIYNRFMRTSPGAMERQQTYIERATGALNTETGEEDRGVRAALHFDEQGEPDGYVSYKFAGWSKSPPTVDIIDFVAVTDAAYASLWSFLAAIDLSTRVTFGESAEYSPLPWLLTDSRRVKTVASEDNIWIRILDVKAALEARPWYVPGTLTIDIDDSLDLAGGRFTITSDGENAEVTPASDSTPADLGLGIAELGSLYLGGADPVILARAGRIDEQTPGSAVLASAMFSLGRAPYSPNGF</sequence>
<dbReference type="STRING" id="1136497.SAMN04489752_1627"/>
<dbReference type="InterPro" id="IPR022902">
    <property type="entry name" value="NAcTrfase_Eis"/>
</dbReference>
<dbReference type="PANTHER" id="PTHR37817:SF1">
    <property type="entry name" value="N-ACETYLTRANSFERASE EIS"/>
    <property type="match status" value="1"/>
</dbReference>
<dbReference type="InterPro" id="IPR016181">
    <property type="entry name" value="Acyl_CoA_acyltransferase"/>
</dbReference>
<dbReference type="InterPro" id="IPR036527">
    <property type="entry name" value="SCP2_sterol-bd_dom_sf"/>
</dbReference>
<dbReference type="EMBL" id="LT629766">
    <property type="protein sequence ID" value="SDS39707.1"/>
    <property type="molecule type" value="Genomic_DNA"/>
</dbReference>
<comment type="subunit">
    <text evidence="4">Homohexamer; trimer of dimers.</text>
</comment>
<keyword evidence="8" id="KW-1185">Reference proteome</keyword>
<dbReference type="Gene3D" id="3.40.630.30">
    <property type="match status" value="2"/>
</dbReference>
<evidence type="ECO:0000256" key="3">
    <source>
        <dbReference type="ARBA" id="ARBA00023315"/>
    </source>
</evidence>
<feature type="compositionally biased region" description="Basic and acidic residues" evidence="5">
    <location>
        <begin position="14"/>
        <end position="27"/>
    </location>
</feature>
<dbReference type="Gene3D" id="3.30.1050.10">
    <property type="entry name" value="SCP2 sterol-binding domain"/>
    <property type="match status" value="1"/>
</dbReference>
<comment type="similarity">
    <text evidence="1 4">Belongs to the acetyltransferase Eis family.</text>
</comment>
<feature type="compositionally biased region" description="Polar residues" evidence="5">
    <location>
        <begin position="1"/>
        <end position="11"/>
    </location>
</feature>
<organism evidence="7 8">
    <name type="scientific">Brevibacterium siliguriense</name>
    <dbReference type="NCBI Taxonomy" id="1136497"/>
    <lineage>
        <taxon>Bacteria</taxon>
        <taxon>Bacillati</taxon>
        <taxon>Actinomycetota</taxon>
        <taxon>Actinomycetes</taxon>
        <taxon>Micrococcales</taxon>
        <taxon>Brevibacteriaceae</taxon>
        <taxon>Brevibacterium</taxon>
    </lineage>
</organism>
<evidence type="ECO:0000259" key="6">
    <source>
        <dbReference type="PROSITE" id="PS51186"/>
    </source>
</evidence>
<feature type="binding site" evidence="4">
    <location>
        <begin position="153"/>
        <end position="158"/>
    </location>
    <ligand>
        <name>acetyl-CoA</name>
        <dbReference type="ChEBI" id="CHEBI:57288"/>
    </ligand>
</feature>
<name>A0A1H1RV98_9MICO</name>
<feature type="binding site" evidence="4">
    <location>
        <begin position="145"/>
        <end position="147"/>
    </location>
    <ligand>
        <name>acetyl-CoA</name>
        <dbReference type="ChEBI" id="CHEBI:57288"/>
    </ligand>
</feature>
<dbReference type="SUPFAM" id="SSF55729">
    <property type="entry name" value="Acyl-CoA N-acyltransferases (Nat)"/>
    <property type="match status" value="1"/>
</dbReference>
<dbReference type="InterPro" id="IPR000182">
    <property type="entry name" value="GNAT_dom"/>
</dbReference>
<feature type="active site" description="Proton acceptor; via carboxylate" evidence="4">
    <location>
        <position position="471"/>
    </location>
</feature>
<evidence type="ECO:0000256" key="5">
    <source>
        <dbReference type="SAM" id="MobiDB-lite"/>
    </source>
</evidence>
<dbReference type="Proteomes" id="UP000199597">
    <property type="component" value="Chromosome I"/>
</dbReference>
<dbReference type="InterPro" id="IPR041380">
    <property type="entry name" value="Acetyltransf_17"/>
</dbReference>
<feature type="region of interest" description="Disordered" evidence="5">
    <location>
        <begin position="1"/>
        <end position="33"/>
    </location>
</feature>
<accession>A0A1H1RV98</accession>
<dbReference type="Pfam" id="PF13530">
    <property type="entry name" value="SCP2_2"/>
    <property type="match status" value="1"/>
</dbReference>
<dbReference type="InterPro" id="IPR025559">
    <property type="entry name" value="Eis_dom"/>
</dbReference>
<dbReference type="GO" id="GO:0030649">
    <property type="term" value="P:aminoglycoside antibiotic catabolic process"/>
    <property type="evidence" value="ECO:0007669"/>
    <property type="project" value="TreeGrafter"/>
</dbReference>
<dbReference type="PANTHER" id="PTHR37817">
    <property type="entry name" value="N-ACETYLTRANSFERASE EIS"/>
    <property type="match status" value="1"/>
</dbReference>